<dbReference type="SUPFAM" id="SSF56112">
    <property type="entry name" value="Protein kinase-like (PK-like)"/>
    <property type="match status" value="1"/>
</dbReference>
<dbReference type="InterPro" id="IPR000719">
    <property type="entry name" value="Prot_kinase_dom"/>
</dbReference>
<dbReference type="PANTHER" id="PTHR43289:SF6">
    <property type="entry name" value="SERINE_THREONINE-PROTEIN KINASE NEKL-3"/>
    <property type="match status" value="1"/>
</dbReference>
<feature type="compositionally biased region" description="Low complexity" evidence="7">
    <location>
        <begin position="909"/>
        <end position="918"/>
    </location>
</feature>
<evidence type="ECO:0000256" key="7">
    <source>
        <dbReference type="SAM" id="MobiDB-lite"/>
    </source>
</evidence>
<gene>
    <name evidence="9" type="ORF">RB614_31645</name>
</gene>
<dbReference type="PROSITE" id="PS50011">
    <property type="entry name" value="PROTEIN_KINASE_DOM"/>
    <property type="match status" value="1"/>
</dbReference>
<keyword evidence="6" id="KW-0067">ATP-binding</keyword>
<evidence type="ECO:0000256" key="1">
    <source>
        <dbReference type="ARBA" id="ARBA00012513"/>
    </source>
</evidence>
<reference evidence="9 10" key="1">
    <citation type="submission" date="2023-08" db="EMBL/GenBank/DDBJ databases">
        <title>Phytohabitans sansha sp. nov., isolated from marine sediment.</title>
        <authorList>
            <person name="Zhao Y."/>
            <person name="Yi K."/>
        </authorList>
    </citation>
    <scope>NUCLEOTIDE SEQUENCE [LARGE SCALE GENOMIC DNA]</scope>
    <source>
        <strain evidence="9 10">ZYX-F-186</strain>
    </source>
</reference>
<keyword evidence="5" id="KW-0418">Kinase</keyword>
<dbReference type="InterPro" id="IPR011009">
    <property type="entry name" value="Kinase-like_dom_sf"/>
</dbReference>
<dbReference type="Gene3D" id="1.10.510.10">
    <property type="entry name" value="Transferase(Phosphotransferase) domain 1"/>
    <property type="match status" value="1"/>
</dbReference>
<feature type="compositionally biased region" description="Basic and acidic residues" evidence="7">
    <location>
        <begin position="923"/>
        <end position="937"/>
    </location>
</feature>
<dbReference type="EMBL" id="JAVHUY010000037">
    <property type="protein sequence ID" value="MDQ7909086.1"/>
    <property type="molecule type" value="Genomic_DNA"/>
</dbReference>
<feature type="region of interest" description="Disordered" evidence="7">
    <location>
        <begin position="909"/>
        <end position="983"/>
    </location>
</feature>
<dbReference type="Pfam" id="PF00069">
    <property type="entry name" value="Pkinase"/>
    <property type="match status" value="1"/>
</dbReference>
<keyword evidence="4" id="KW-0547">Nucleotide-binding</keyword>
<evidence type="ECO:0000256" key="2">
    <source>
        <dbReference type="ARBA" id="ARBA00022527"/>
    </source>
</evidence>
<dbReference type="RefSeq" id="WP_308716348.1">
    <property type="nucleotide sequence ID" value="NZ_JAVHUY010000037.1"/>
</dbReference>
<proteinExistence type="predicted"/>
<evidence type="ECO:0000256" key="3">
    <source>
        <dbReference type="ARBA" id="ARBA00022679"/>
    </source>
</evidence>
<evidence type="ECO:0000256" key="6">
    <source>
        <dbReference type="ARBA" id="ARBA00022840"/>
    </source>
</evidence>
<dbReference type="Proteomes" id="UP001230908">
    <property type="component" value="Unassembled WGS sequence"/>
</dbReference>
<evidence type="ECO:0000256" key="4">
    <source>
        <dbReference type="ARBA" id="ARBA00022741"/>
    </source>
</evidence>
<accession>A0ABU0ZPY4</accession>
<evidence type="ECO:0000259" key="8">
    <source>
        <dbReference type="PROSITE" id="PS50011"/>
    </source>
</evidence>
<dbReference type="Gene3D" id="3.30.200.20">
    <property type="entry name" value="Phosphorylase Kinase, domain 1"/>
    <property type="match status" value="1"/>
</dbReference>
<comment type="caution">
    <text evidence="9">The sequence shown here is derived from an EMBL/GenBank/DDBJ whole genome shotgun (WGS) entry which is preliminary data.</text>
</comment>
<evidence type="ECO:0000313" key="9">
    <source>
        <dbReference type="EMBL" id="MDQ7909086.1"/>
    </source>
</evidence>
<dbReference type="EC" id="2.7.11.1" evidence="1"/>
<evidence type="ECO:0000256" key="5">
    <source>
        <dbReference type="ARBA" id="ARBA00022777"/>
    </source>
</evidence>
<name>A0ABU0ZPY4_9ACTN</name>
<dbReference type="PANTHER" id="PTHR43289">
    <property type="entry name" value="MITOGEN-ACTIVATED PROTEIN KINASE KINASE KINASE 20-RELATED"/>
    <property type="match status" value="1"/>
</dbReference>
<dbReference type="SMART" id="SM00220">
    <property type="entry name" value="S_TKc"/>
    <property type="match status" value="1"/>
</dbReference>
<evidence type="ECO:0000313" key="10">
    <source>
        <dbReference type="Proteomes" id="UP001230908"/>
    </source>
</evidence>
<organism evidence="9 10">
    <name type="scientific">Phytohabitans maris</name>
    <dbReference type="NCBI Taxonomy" id="3071409"/>
    <lineage>
        <taxon>Bacteria</taxon>
        <taxon>Bacillati</taxon>
        <taxon>Actinomycetota</taxon>
        <taxon>Actinomycetes</taxon>
        <taxon>Micromonosporales</taxon>
        <taxon>Micromonosporaceae</taxon>
    </lineage>
</organism>
<feature type="domain" description="Protein kinase" evidence="8">
    <location>
        <begin position="502"/>
        <end position="770"/>
    </location>
</feature>
<sequence length="983" mass="105265">MEAIFDNRVLASLAAYGELQAEEPSAERTRQLAGMVVHLLEESGVDAVLRLPDVPAVAFRFDGRPYLMGLTWGERAMDGAGTADFIGSIRSRAEDGAVMVLSMSGYESSTPAGMDGSVLLWDRTHVEAALCGLVSVSDLLAVAARAAFVDGVGYAPLARMLTVDDASTCPRMATPDLLPPPWPVFKDSYNGVPATLALVGEEDGWPPISGIAALDVDRLVVLTEHGLVELDTARGSTSWIMRLAGCVNEPVVMPDGSVLAVCNGAVVRVTGDWLEAVAGGFTGNVHVLAGPDGEAWVVSGSGPTFGAGRGTLALTRISDRVGGQHRYDIEFNAGIHTAGWLAGRKFFLAAASNSTVIDLNRSSRASRDDWIPSVHDYRAHLLVVDGHRVITAAGNSTGLGVTVVRTDVRARSNELLADLTVNLVSGLCVAPDGTGYLLGDVYGARHGPRDPWPVLIRLPGLRPPTSTTAATPQSQATVAAGGSMDPYDAVRLAARGERRDYALEPRPIDDGGQAEVFRARHKPSGVFVAFKRLRSTAPDAVARMKREIDVARALGDNPHVMAVLDHSDKYEWFVMPLAQESAATVQAELSRPEALRQLVTAICEALRPAHALGWIHRDLKPGNLLRRDGVWTVGDWGYGRRPRGQTTNPDRTRIGAMLGTEGFAAPELSVDAHQAGPQADIYSIGQIIGWALRGVRPQANTPLLPVDGPWRHVAKEATLLDPARRPATVDDLLELIRQEFDHDQPGGGDAAAQLMVAANQGDAAAAAKLFALAARSPNDADLYCDVLARLDFDAVHAAVTADPPRAIEVVHAMREHLGGDLSWEEAARITTWLHWIEVWAADHGDLDLLEETVDVLLAWDARWDQWTPQRHIRAWMATLEGEPAAVVARLLRRNPDAARHFAELNETAASTSASAALSGKDPSTGHRAEAAQHHRLTEQTAGAAADGQHQTVGRSSRRCLRQIPGSSPGEALGLRTGRGRSRI</sequence>
<keyword evidence="2" id="KW-0723">Serine/threonine-protein kinase</keyword>
<dbReference type="SUPFAM" id="SSF69322">
    <property type="entry name" value="Tricorn protease domain 2"/>
    <property type="match status" value="1"/>
</dbReference>
<keyword evidence="10" id="KW-1185">Reference proteome</keyword>
<protein>
    <recommendedName>
        <fullName evidence="1">non-specific serine/threonine protein kinase</fullName>
        <ecNumber evidence="1">2.7.11.1</ecNumber>
    </recommendedName>
</protein>
<keyword evidence="3" id="KW-0808">Transferase</keyword>